<name>A0A7X3D3F3_9FLAO</name>
<feature type="domain" description="TonB-dependent receptor plug" evidence="9">
    <location>
        <begin position="160"/>
        <end position="265"/>
    </location>
</feature>
<dbReference type="SUPFAM" id="SSF56935">
    <property type="entry name" value="Porins"/>
    <property type="match status" value="1"/>
</dbReference>
<dbReference type="SUPFAM" id="SSF49464">
    <property type="entry name" value="Carboxypeptidase regulatory domain-like"/>
    <property type="match status" value="1"/>
</dbReference>
<evidence type="ECO:0000256" key="5">
    <source>
        <dbReference type="ARBA" id="ARBA00023136"/>
    </source>
</evidence>
<dbReference type="OrthoDB" id="9768177at2"/>
<keyword evidence="11" id="KW-1185">Reference proteome</keyword>
<keyword evidence="4 7" id="KW-0812">Transmembrane</keyword>
<dbReference type="InterPro" id="IPR012910">
    <property type="entry name" value="Plug_dom"/>
</dbReference>
<evidence type="ECO:0000256" key="3">
    <source>
        <dbReference type="ARBA" id="ARBA00022452"/>
    </source>
</evidence>
<dbReference type="InterPro" id="IPR036942">
    <property type="entry name" value="Beta-barrel_TonB_sf"/>
</dbReference>
<dbReference type="InterPro" id="IPR037066">
    <property type="entry name" value="Plug_dom_sf"/>
</dbReference>
<dbReference type="Proteomes" id="UP000540519">
    <property type="component" value="Unassembled WGS sequence"/>
</dbReference>
<evidence type="ECO:0000313" key="11">
    <source>
        <dbReference type="Proteomes" id="UP000540519"/>
    </source>
</evidence>
<dbReference type="AlphaFoldDB" id="A0A7X3D3F3"/>
<dbReference type="Gene3D" id="2.170.130.10">
    <property type="entry name" value="TonB-dependent receptor, plug domain"/>
    <property type="match status" value="1"/>
</dbReference>
<keyword evidence="8" id="KW-0732">Signal</keyword>
<accession>A0A7X3D3F3</accession>
<dbReference type="GO" id="GO:0009279">
    <property type="term" value="C:cell outer membrane"/>
    <property type="evidence" value="ECO:0007669"/>
    <property type="project" value="UniProtKB-SubCell"/>
</dbReference>
<evidence type="ECO:0000256" key="4">
    <source>
        <dbReference type="ARBA" id="ARBA00022692"/>
    </source>
</evidence>
<evidence type="ECO:0000256" key="6">
    <source>
        <dbReference type="ARBA" id="ARBA00023237"/>
    </source>
</evidence>
<dbReference type="InterPro" id="IPR023997">
    <property type="entry name" value="TonB-dep_OMP_SusC/RagA_CS"/>
</dbReference>
<reference evidence="10 11" key="1">
    <citation type="journal article" date="2019" name="Mar. Drugs">
        <title>Comparative Genomics and CAZyme Genome Repertoires of Marine Zobellia amurskyensis KMM 3526(T) and Zobellia laminariae KMM 3676(T).</title>
        <authorList>
            <person name="Chernysheva N."/>
            <person name="Bystritskaya E."/>
            <person name="Stenkova A."/>
            <person name="Golovkin I."/>
            <person name="Nedashkovskaya O."/>
            <person name="Isaeva M."/>
        </authorList>
    </citation>
    <scope>NUCLEOTIDE SEQUENCE [LARGE SCALE GENOMIC DNA]</scope>
    <source>
        <strain evidence="10 11">KMM 3526</strain>
    </source>
</reference>
<evidence type="ECO:0000256" key="7">
    <source>
        <dbReference type="PROSITE-ProRule" id="PRU01360"/>
    </source>
</evidence>
<keyword evidence="5 7" id="KW-0472">Membrane</keyword>
<sequence length="1066" mass="116525">MKRKNRSARILRTGSSSSFTSRLGSFAFVLLLMGSANAKASNGDILLVDEKGINPLLHENEISALAVQTSISGVITDDAGVPLPGVNVVEKGTTNGVVSDFDGNYSIQVADANAILRFSSLGFASKEVTVGTQTSLNITLAEDAQSLQEVVVVGYGTQQKEDVTGSLSQVEGKTLTVAPPPNLSAALSGKLSGVIAVQTTGQPGQDNAQFQIRGRSTLGNNSPLVLIDGVERPFQRVNPFEVASVTALKDAASTAVYGSRAANGVLLITTNRGKVGKPSINFSSQYGFQSPTRRPELMNASEYVLAFRQSFLNRGTAPDALPYDDLVAQAEAGTVESFDWWNETLRNSAPQQQYNFSVDGGSEKLRYFFSYGLLDQGALYENAGFKQSSIRSNVDADITDRLKFSLNIAGRLENTLRSADIDGEIFSNALRANPLFPVFVDGRPGAEGLPEGSLGFDGFSGNSVGDANRNGSDRRDSDFFQTNFQLEYQVPGIEGLTAKAMYSYDRNVTKQKVFFTPYTSYQLNEATGEYIPNLSDNLSYLDESRGDFTQQTTQLSLNYKKEFGDHLISGLFLFEKIEQKSDNIFAYRDGFLSPAIQELFAGAVDNDQNDGEASETARRGYVARVDYGYKGKYLLQANVRLDQSYIFPKEGRDGYFPAFSAGWRISEEEFMKDSEVITDLKLRGSWGITGNDRVDPFQYITGFNFQGGYVADGAFRQGISPSGIPNPNITWETATTTDIGLEAKFLEGKWGLEVDYYNKRTEDILAERSLSVPGTFGAELPSENIGIVDSWGWEFTVKHKHSIGENFYYNLDANLTLANNEIVFIDEPSDVIPGASLTGNEIGARVGFLSDGIYQNDEEIANGPSQFGEVAPGDIRYKDINGRDADGNLTGQPDGQVNQDDRTLIGSSNTPGVIYGLNAELAYKGFSFEFSFQGATDYTRQVTPRGFLLDVGNNFKALNDSWTVDNPDAKYPRILPDGNSNNNQTSDFWMEEVSFLRLRRAQISYDFTTISEQLEAYGIKRLSLTASGTNLLTFTNISLGDPEGTEGNSLFYPISRVISFGVNIGF</sequence>
<dbReference type="InterPro" id="IPR008969">
    <property type="entry name" value="CarboxyPept-like_regulatory"/>
</dbReference>
<proteinExistence type="inferred from homology"/>
<comment type="similarity">
    <text evidence="7">Belongs to the TonB-dependent receptor family.</text>
</comment>
<dbReference type="Pfam" id="PF07715">
    <property type="entry name" value="Plug"/>
    <property type="match status" value="1"/>
</dbReference>
<dbReference type="Pfam" id="PF13715">
    <property type="entry name" value="CarbopepD_reg_2"/>
    <property type="match status" value="1"/>
</dbReference>
<evidence type="ECO:0000256" key="8">
    <source>
        <dbReference type="SAM" id="SignalP"/>
    </source>
</evidence>
<comment type="caution">
    <text evidence="10">The sequence shown here is derived from an EMBL/GenBank/DDBJ whole genome shotgun (WGS) entry which is preliminary data.</text>
</comment>
<dbReference type="InterPro" id="IPR023996">
    <property type="entry name" value="TonB-dep_OMP_SusC/RagA"/>
</dbReference>
<keyword evidence="2 7" id="KW-0813">Transport</keyword>
<evidence type="ECO:0000313" key="10">
    <source>
        <dbReference type="EMBL" id="MUH38239.1"/>
    </source>
</evidence>
<dbReference type="Gene3D" id="2.60.40.1120">
    <property type="entry name" value="Carboxypeptidase-like, regulatory domain"/>
    <property type="match status" value="1"/>
</dbReference>
<evidence type="ECO:0000256" key="1">
    <source>
        <dbReference type="ARBA" id="ARBA00004571"/>
    </source>
</evidence>
<keyword evidence="10" id="KW-0675">Receptor</keyword>
<keyword evidence="6 7" id="KW-0998">Cell outer membrane</keyword>
<dbReference type="RefSeq" id="WP_155601298.1">
    <property type="nucleotide sequence ID" value="NZ_RCNR01000077.1"/>
</dbReference>
<evidence type="ECO:0000259" key="9">
    <source>
        <dbReference type="Pfam" id="PF07715"/>
    </source>
</evidence>
<dbReference type="Gene3D" id="2.40.170.20">
    <property type="entry name" value="TonB-dependent receptor, beta-barrel domain"/>
    <property type="match status" value="1"/>
</dbReference>
<evidence type="ECO:0000256" key="2">
    <source>
        <dbReference type="ARBA" id="ARBA00022448"/>
    </source>
</evidence>
<dbReference type="NCBIfam" id="TIGR04056">
    <property type="entry name" value="OMP_RagA_SusC"/>
    <property type="match status" value="1"/>
</dbReference>
<comment type="subcellular location">
    <subcellularLocation>
        <location evidence="1 7">Cell outer membrane</location>
        <topology evidence="1 7">Multi-pass membrane protein</topology>
    </subcellularLocation>
</comment>
<dbReference type="PROSITE" id="PS52016">
    <property type="entry name" value="TONB_DEPENDENT_REC_3"/>
    <property type="match status" value="1"/>
</dbReference>
<dbReference type="InterPro" id="IPR039426">
    <property type="entry name" value="TonB-dep_rcpt-like"/>
</dbReference>
<gene>
    <name evidence="10" type="ORF">D9O36_20515</name>
</gene>
<organism evidence="10 11">
    <name type="scientific">Zobellia amurskyensis</name>
    <dbReference type="NCBI Taxonomy" id="248905"/>
    <lineage>
        <taxon>Bacteria</taxon>
        <taxon>Pseudomonadati</taxon>
        <taxon>Bacteroidota</taxon>
        <taxon>Flavobacteriia</taxon>
        <taxon>Flavobacteriales</taxon>
        <taxon>Flavobacteriaceae</taxon>
        <taxon>Zobellia</taxon>
    </lineage>
</organism>
<protein>
    <submittedName>
        <fullName evidence="10">TonB-dependent receptor</fullName>
    </submittedName>
</protein>
<feature type="signal peptide" evidence="8">
    <location>
        <begin position="1"/>
        <end position="38"/>
    </location>
</feature>
<dbReference type="FunFam" id="2.170.130.10:FF:000003">
    <property type="entry name" value="SusC/RagA family TonB-linked outer membrane protein"/>
    <property type="match status" value="1"/>
</dbReference>
<dbReference type="EMBL" id="RCNR01000077">
    <property type="protein sequence ID" value="MUH38239.1"/>
    <property type="molecule type" value="Genomic_DNA"/>
</dbReference>
<keyword evidence="3 7" id="KW-1134">Transmembrane beta strand</keyword>
<dbReference type="NCBIfam" id="TIGR04057">
    <property type="entry name" value="SusC_RagA_signa"/>
    <property type="match status" value="1"/>
</dbReference>
<feature type="chain" id="PRO_5030647553" evidence="8">
    <location>
        <begin position="39"/>
        <end position="1066"/>
    </location>
</feature>